<name>A0A813QB21_9BILA</name>
<accession>A0A813QB21</accession>
<protein>
    <submittedName>
        <fullName evidence="1">Uncharacterized protein</fullName>
    </submittedName>
</protein>
<proteinExistence type="predicted"/>
<sequence>MSETLIDSKNDILLNLNILSKPKYYRLKININGFRFEDIRVSLIEKDADRVQVKISAFRALKSNNQDTTKEYIKYYDIFKSKSCIRTNTMRYYLDSKNPLYLIIEFNSNSDESVHVNLDDSCESLIETAAKSLLNVKNIEDLRKSINDPFNTTLNPEIDEIFSLNLLKDLNLATKTTFTPIKIVQNKNGKTIVRVDVNLPLGINSASLDTEKSVEETNHVKIKFNGLELNLNAISVNENTTSTFSKKFNLPKGTNTKDIVYYIDNSKHSLVIEAGYLG</sequence>
<keyword evidence="2" id="KW-1185">Reference proteome</keyword>
<reference evidence="1" key="1">
    <citation type="submission" date="2021-02" db="EMBL/GenBank/DDBJ databases">
        <authorList>
            <person name="Nowell W R."/>
        </authorList>
    </citation>
    <scope>NUCLEOTIDE SEQUENCE</scope>
    <source>
        <strain evidence="1">Ploen Becks lab</strain>
    </source>
</reference>
<comment type="caution">
    <text evidence="1">The sequence shown here is derived from an EMBL/GenBank/DDBJ whole genome shotgun (WGS) entry which is preliminary data.</text>
</comment>
<gene>
    <name evidence="1" type="ORF">OXX778_LOCUS4628</name>
</gene>
<dbReference type="AlphaFoldDB" id="A0A813QB21"/>
<organism evidence="1 2">
    <name type="scientific">Brachionus calyciflorus</name>
    <dbReference type="NCBI Taxonomy" id="104777"/>
    <lineage>
        <taxon>Eukaryota</taxon>
        <taxon>Metazoa</taxon>
        <taxon>Spiralia</taxon>
        <taxon>Gnathifera</taxon>
        <taxon>Rotifera</taxon>
        <taxon>Eurotatoria</taxon>
        <taxon>Monogononta</taxon>
        <taxon>Pseudotrocha</taxon>
        <taxon>Ploima</taxon>
        <taxon>Brachionidae</taxon>
        <taxon>Brachionus</taxon>
    </lineage>
</organism>
<dbReference type="EMBL" id="CAJNOC010000464">
    <property type="protein sequence ID" value="CAF0764790.1"/>
    <property type="molecule type" value="Genomic_DNA"/>
</dbReference>
<evidence type="ECO:0000313" key="2">
    <source>
        <dbReference type="Proteomes" id="UP000663879"/>
    </source>
</evidence>
<dbReference type="OrthoDB" id="10333408at2759"/>
<dbReference type="Proteomes" id="UP000663879">
    <property type="component" value="Unassembled WGS sequence"/>
</dbReference>
<evidence type="ECO:0000313" key="1">
    <source>
        <dbReference type="EMBL" id="CAF0764790.1"/>
    </source>
</evidence>